<protein>
    <submittedName>
        <fullName evidence="2">Autophagy-related protein 101</fullName>
    </submittedName>
</protein>
<organism evidence="1 2">
    <name type="scientific">Panagrolaimus sp. JU765</name>
    <dbReference type="NCBI Taxonomy" id="591449"/>
    <lineage>
        <taxon>Eukaryota</taxon>
        <taxon>Metazoa</taxon>
        <taxon>Ecdysozoa</taxon>
        <taxon>Nematoda</taxon>
        <taxon>Chromadorea</taxon>
        <taxon>Rhabditida</taxon>
        <taxon>Tylenchina</taxon>
        <taxon>Panagrolaimomorpha</taxon>
        <taxon>Panagrolaimoidea</taxon>
        <taxon>Panagrolaimidae</taxon>
        <taxon>Panagrolaimus</taxon>
    </lineage>
</organism>
<evidence type="ECO:0000313" key="1">
    <source>
        <dbReference type="Proteomes" id="UP000887576"/>
    </source>
</evidence>
<name>A0AC34QKH7_9BILA</name>
<evidence type="ECO:0000313" key="2">
    <source>
        <dbReference type="WBParaSite" id="JU765_v2.g17163.t1"/>
    </source>
</evidence>
<proteinExistence type="predicted"/>
<reference evidence="2" key="1">
    <citation type="submission" date="2022-11" db="UniProtKB">
        <authorList>
            <consortium name="WormBaseParasite"/>
        </authorList>
    </citation>
    <scope>IDENTIFICATION</scope>
</reference>
<dbReference type="WBParaSite" id="JU765_v2.g17163.t1">
    <property type="protein sequence ID" value="JU765_v2.g17163.t1"/>
    <property type="gene ID" value="JU765_v2.g17163"/>
</dbReference>
<accession>A0AC34QKH7</accession>
<sequence length="242" mass="27730">MNARNQCINIRVDARQIKDAVLCILDSTLLHRVVGKYKYNAQGSSFSTGSIGIEEVSLSQIDLTYVRVNSPGLVENVQRQVHDYINYLQLDTSFDDGYAYGLSERASSFNKCDSLITARLRLEFYQKKRRTWMTVVTEECLPWEIWNIEFDVIRTDDLSTMREEVGEKLGEIVLNICNIVNQPRLYIPSVPNLTDLPLVFDDTFSDVQPYLFRLVYNKEKGPLSVADAVKGYLKQTVSSLTY</sequence>
<dbReference type="Proteomes" id="UP000887576">
    <property type="component" value="Unplaced"/>
</dbReference>